<organism evidence="3 4">
    <name type="scientific">Arcticibacter pallidicorallinus</name>
    <dbReference type="NCBI Taxonomy" id="1259464"/>
    <lineage>
        <taxon>Bacteria</taxon>
        <taxon>Pseudomonadati</taxon>
        <taxon>Bacteroidota</taxon>
        <taxon>Sphingobacteriia</taxon>
        <taxon>Sphingobacteriales</taxon>
        <taxon>Sphingobacteriaceae</taxon>
        <taxon>Arcticibacter</taxon>
    </lineage>
</organism>
<comment type="caution">
    <text evidence="3">The sequence shown here is derived from an EMBL/GenBank/DDBJ whole genome shotgun (WGS) entry which is preliminary data.</text>
</comment>
<dbReference type="EMBL" id="PVTH01000010">
    <property type="protein sequence ID" value="PRY49860.1"/>
    <property type="molecule type" value="Genomic_DNA"/>
</dbReference>
<keyword evidence="4" id="KW-1185">Reference proteome</keyword>
<dbReference type="Proteomes" id="UP000238034">
    <property type="component" value="Unassembled WGS sequence"/>
</dbReference>
<gene>
    <name evidence="3" type="ORF">B0I27_11034</name>
</gene>
<dbReference type="AlphaFoldDB" id="A0A2T0TW44"/>
<name>A0A2T0TW44_9SPHI</name>
<sequence length="153" mass="17103">MKTIVLLLAVNAILLFSCQQGNTKTEEATHEHTSAQHKEPHTGEDATETKKWMTDENTRTYVAEMDTRLKEFKLKNDGELASFKALGGGLSDDLNKLIAGCKMKGPDHDALHGWLTPLLEEVSAVKKSETIAQGQLSVKKIEDIVLDFYERFE</sequence>
<evidence type="ECO:0000256" key="1">
    <source>
        <dbReference type="SAM" id="MobiDB-lite"/>
    </source>
</evidence>
<reference evidence="3 4" key="1">
    <citation type="submission" date="2018-03" db="EMBL/GenBank/DDBJ databases">
        <title>Genomic Encyclopedia of Type Strains, Phase III (KMG-III): the genomes of soil and plant-associated and newly described type strains.</title>
        <authorList>
            <person name="Whitman W."/>
        </authorList>
    </citation>
    <scope>NUCLEOTIDE SEQUENCE [LARGE SCALE GENOMIC DNA]</scope>
    <source>
        <strain evidence="3 4">CGMCC 1.9313</strain>
    </source>
</reference>
<protein>
    <recommendedName>
        <fullName evidence="5">Cytochrome b562</fullName>
    </recommendedName>
</protein>
<proteinExistence type="predicted"/>
<evidence type="ECO:0000313" key="4">
    <source>
        <dbReference type="Proteomes" id="UP000238034"/>
    </source>
</evidence>
<dbReference type="OrthoDB" id="1440611at2"/>
<dbReference type="RefSeq" id="WP_106294607.1">
    <property type="nucleotide sequence ID" value="NZ_PVTH01000010.1"/>
</dbReference>
<feature type="region of interest" description="Disordered" evidence="1">
    <location>
        <begin position="25"/>
        <end position="48"/>
    </location>
</feature>
<dbReference type="PROSITE" id="PS51257">
    <property type="entry name" value="PROKAR_LIPOPROTEIN"/>
    <property type="match status" value="1"/>
</dbReference>
<evidence type="ECO:0008006" key="5">
    <source>
        <dbReference type="Google" id="ProtNLM"/>
    </source>
</evidence>
<evidence type="ECO:0000313" key="3">
    <source>
        <dbReference type="EMBL" id="PRY49860.1"/>
    </source>
</evidence>
<feature type="chain" id="PRO_5015783562" description="Cytochrome b562" evidence="2">
    <location>
        <begin position="22"/>
        <end position="153"/>
    </location>
</feature>
<feature type="signal peptide" evidence="2">
    <location>
        <begin position="1"/>
        <end position="21"/>
    </location>
</feature>
<accession>A0A2T0TW44</accession>
<keyword evidence="2" id="KW-0732">Signal</keyword>
<evidence type="ECO:0000256" key="2">
    <source>
        <dbReference type="SAM" id="SignalP"/>
    </source>
</evidence>